<organism evidence="2 3">
    <name type="scientific">Corynebacterium pseudokroppenstedtii</name>
    <dbReference type="NCBI Taxonomy" id="2804917"/>
    <lineage>
        <taxon>Bacteria</taxon>
        <taxon>Bacillati</taxon>
        <taxon>Actinomycetota</taxon>
        <taxon>Actinomycetes</taxon>
        <taxon>Mycobacteriales</taxon>
        <taxon>Corynebacteriaceae</taxon>
        <taxon>Corynebacterium</taxon>
    </lineage>
</organism>
<feature type="domain" description="Helix-turn-helix" evidence="1">
    <location>
        <begin position="29"/>
        <end position="65"/>
    </location>
</feature>
<dbReference type="Proteomes" id="UP001174314">
    <property type="component" value="Chromosome"/>
</dbReference>
<dbReference type="InterPro" id="IPR041657">
    <property type="entry name" value="HTH_17"/>
</dbReference>
<dbReference type="AlphaFoldDB" id="A0AAU0PY61"/>
<dbReference type="EMBL" id="CP137757">
    <property type="protein sequence ID" value="WPF24646.1"/>
    <property type="molecule type" value="Genomic_DNA"/>
</dbReference>
<evidence type="ECO:0000259" key="1">
    <source>
        <dbReference type="Pfam" id="PF12728"/>
    </source>
</evidence>
<protein>
    <submittedName>
        <fullName evidence="2">Helix-turn-helix domain-containing protein</fullName>
    </submittedName>
</protein>
<sequence>MSSSVTAPAVNPRLSFYTLADLTDMGLGSADVLRDRIKRGELGAHLIGGTYRVSRADLDAYLAACHRPATVEDFVDAIVAVAPALSEEQRCRLTTVLSGGAAA</sequence>
<dbReference type="RefSeq" id="WP_046203534.1">
    <property type="nucleotide sequence ID" value="NZ_CP137757.1"/>
</dbReference>
<keyword evidence="3" id="KW-1185">Reference proteome</keyword>
<dbReference type="Pfam" id="PF12728">
    <property type="entry name" value="HTH_17"/>
    <property type="match status" value="1"/>
</dbReference>
<evidence type="ECO:0000313" key="3">
    <source>
        <dbReference type="Proteomes" id="UP001174314"/>
    </source>
</evidence>
<name>A0AAU0PY61_9CORY</name>
<proteinExistence type="predicted"/>
<evidence type="ECO:0000313" key="2">
    <source>
        <dbReference type="EMBL" id="WPF24646.1"/>
    </source>
</evidence>
<dbReference type="KEGG" id="cpsk:Q0N40_08925"/>
<accession>A0AAU0PY61</accession>
<gene>
    <name evidence="2" type="ORF">Q0N40_08925</name>
</gene>
<reference evidence="2 3" key="1">
    <citation type="submission" date="2023-10" db="EMBL/GenBank/DDBJ databases">
        <title>complete genome sequence of Corynebacterium pseudokroppenstedtii P15-C1.</title>
        <authorList>
            <person name="Bruggemann H."/>
            <person name="Poehlein A."/>
        </authorList>
    </citation>
    <scope>NUCLEOTIDE SEQUENCE [LARGE SCALE GENOMIC DNA]</scope>
    <source>
        <strain evidence="2 3">P15_C1</strain>
    </source>
</reference>